<dbReference type="EMBL" id="DTKQ01000054">
    <property type="protein sequence ID" value="HGZ80073.1"/>
    <property type="molecule type" value="Genomic_DNA"/>
</dbReference>
<dbReference type="Pfam" id="PF03704">
    <property type="entry name" value="BTAD"/>
    <property type="match status" value="1"/>
</dbReference>
<evidence type="ECO:0000313" key="2">
    <source>
        <dbReference type="EMBL" id="HGZ80073.1"/>
    </source>
</evidence>
<protein>
    <recommendedName>
        <fullName evidence="1">Bacterial transcriptional activator domain-containing protein</fullName>
    </recommendedName>
</protein>
<dbReference type="GO" id="GO:0006355">
    <property type="term" value="P:regulation of DNA-templated transcription"/>
    <property type="evidence" value="ECO:0007669"/>
    <property type="project" value="InterPro"/>
</dbReference>
<dbReference type="InterPro" id="IPR016032">
    <property type="entry name" value="Sig_transdc_resp-reg_C-effctor"/>
</dbReference>
<dbReference type="GO" id="GO:0003677">
    <property type="term" value="F:DNA binding"/>
    <property type="evidence" value="ECO:0007669"/>
    <property type="project" value="InterPro"/>
</dbReference>
<feature type="domain" description="Bacterial transcriptional activator" evidence="1">
    <location>
        <begin position="99"/>
        <end position="241"/>
    </location>
</feature>
<dbReference type="InterPro" id="IPR036388">
    <property type="entry name" value="WH-like_DNA-bd_sf"/>
</dbReference>
<dbReference type="PANTHER" id="PTHR35807:SF2">
    <property type="entry name" value="TRANSCRIPTIONAL ACTIVATOR DOMAIN"/>
    <property type="match status" value="1"/>
</dbReference>
<dbReference type="InterPro" id="IPR011990">
    <property type="entry name" value="TPR-like_helical_dom_sf"/>
</dbReference>
<dbReference type="SUPFAM" id="SSF46894">
    <property type="entry name" value="C-terminal effector domain of the bipartite response regulators"/>
    <property type="match status" value="1"/>
</dbReference>
<gene>
    <name evidence="2" type="ORF">ENW55_08835</name>
</gene>
<dbReference type="AlphaFoldDB" id="A0A832I6V5"/>
<sequence>MRVYVFGQLRIEDDRGNNVDITKIRSRKARELLLYFIIFHKRRIPAELLCETFWPGMEEDYARGNLQTAVSLIRRFLGKEVLTYSDATYCFDKDDEVIVDAEEFESSIVSARDCRNEEEKIVKLKRIIEGYTNDVLPEYCYEEWIVHAREHYKDLFVDVLMELIAHAEYSGSFAEVRDLSKRVLEKDFLNEQACLSYMKALAQLGQETEALRFYESFSERMEKELGVLPSQQVKDLRDELLTHRKRMIWIVTIEANSVSEAMQVLKSVLRGDDEVRIISSQKIGLFVKDVDREVAESIRKRVEKAFDGGSMQVKISLRLAR</sequence>
<dbReference type="InterPro" id="IPR051677">
    <property type="entry name" value="AfsR-DnrI-RedD_regulator"/>
</dbReference>
<dbReference type="SUPFAM" id="SSF48452">
    <property type="entry name" value="TPR-like"/>
    <property type="match status" value="1"/>
</dbReference>
<dbReference type="SMART" id="SM01043">
    <property type="entry name" value="BTAD"/>
    <property type="match status" value="1"/>
</dbReference>
<evidence type="ECO:0000259" key="1">
    <source>
        <dbReference type="SMART" id="SM01043"/>
    </source>
</evidence>
<dbReference type="Gene3D" id="1.10.10.10">
    <property type="entry name" value="Winged helix-like DNA-binding domain superfamily/Winged helix DNA-binding domain"/>
    <property type="match status" value="1"/>
</dbReference>
<dbReference type="Gene3D" id="1.25.40.10">
    <property type="entry name" value="Tetratricopeptide repeat domain"/>
    <property type="match status" value="1"/>
</dbReference>
<organism evidence="2">
    <name type="scientific">Pseudothermotoga hypogea</name>
    <dbReference type="NCBI Taxonomy" id="57487"/>
    <lineage>
        <taxon>Bacteria</taxon>
        <taxon>Thermotogati</taxon>
        <taxon>Thermotogota</taxon>
        <taxon>Thermotogae</taxon>
        <taxon>Thermotogales</taxon>
        <taxon>Thermotogaceae</taxon>
        <taxon>Pseudothermotoga</taxon>
    </lineage>
</organism>
<dbReference type="PANTHER" id="PTHR35807">
    <property type="entry name" value="TRANSCRIPTIONAL REGULATOR REDD-RELATED"/>
    <property type="match status" value="1"/>
</dbReference>
<dbReference type="InterPro" id="IPR005158">
    <property type="entry name" value="BTAD"/>
</dbReference>
<name>A0A832I6V5_9THEM</name>
<comment type="caution">
    <text evidence="2">The sequence shown here is derived from an EMBL/GenBank/DDBJ whole genome shotgun (WGS) entry which is preliminary data.</text>
</comment>
<proteinExistence type="predicted"/>
<reference evidence="2" key="1">
    <citation type="journal article" date="2020" name="mSystems">
        <title>Genome- and Community-Level Interaction Insights into Carbon Utilization and Element Cycling Functions of Hydrothermarchaeota in Hydrothermal Sediment.</title>
        <authorList>
            <person name="Zhou Z."/>
            <person name="Liu Y."/>
            <person name="Xu W."/>
            <person name="Pan J."/>
            <person name="Luo Z.H."/>
            <person name="Li M."/>
        </authorList>
    </citation>
    <scope>NUCLEOTIDE SEQUENCE [LARGE SCALE GENOMIC DNA]</scope>
    <source>
        <strain evidence="2">SpSt-86</strain>
    </source>
</reference>
<accession>A0A832I6V5</accession>